<dbReference type="Gene3D" id="1.20.1300.10">
    <property type="entry name" value="Fumarate reductase/succinate dehydrogenase, transmembrane subunit"/>
    <property type="match status" value="1"/>
</dbReference>
<name>A0A9X3MUK7_9ACTN</name>
<evidence type="ECO:0000256" key="8">
    <source>
        <dbReference type="SAM" id="Phobius"/>
    </source>
</evidence>
<protein>
    <submittedName>
        <fullName evidence="9">Succinate dehydrogenase cytochrome b subunit</fullName>
    </submittedName>
</protein>
<dbReference type="RefSeq" id="WP_270042149.1">
    <property type="nucleotide sequence ID" value="NZ_JAPDOD010000021.1"/>
</dbReference>
<feature type="transmembrane region" description="Helical" evidence="8">
    <location>
        <begin position="20"/>
        <end position="38"/>
    </location>
</feature>
<keyword evidence="3 8" id="KW-0812">Transmembrane</keyword>
<dbReference type="CDD" id="cd03498">
    <property type="entry name" value="SQR_TypeB_2_TM"/>
    <property type="match status" value="1"/>
</dbReference>
<accession>A0A9X3MUK7</accession>
<reference evidence="9" key="1">
    <citation type="submission" date="2022-10" db="EMBL/GenBank/DDBJ databases">
        <title>The WGS of Solirubrobacter ginsenosidimutans DSM 21036.</title>
        <authorList>
            <person name="Jiang Z."/>
        </authorList>
    </citation>
    <scope>NUCLEOTIDE SEQUENCE</scope>
    <source>
        <strain evidence="9">DSM 21036</strain>
    </source>
</reference>
<keyword evidence="6" id="KW-0408">Iron</keyword>
<evidence type="ECO:0000256" key="2">
    <source>
        <dbReference type="ARBA" id="ARBA00022617"/>
    </source>
</evidence>
<keyword evidence="2" id="KW-0349">Heme</keyword>
<dbReference type="Pfam" id="PF01127">
    <property type="entry name" value="Sdh_cyt"/>
    <property type="match status" value="1"/>
</dbReference>
<dbReference type="EMBL" id="JAPDOD010000021">
    <property type="protein sequence ID" value="MDA0162909.1"/>
    <property type="molecule type" value="Genomic_DNA"/>
</dbReference>
<feature type="transmembrane region" description="Helical" evidence="8">
    <location>
        <begin position="163"/>
        <end position="181"/>
    </location>
</feature>
<dbReference type="SUPFAM" id="SSF81343">
    <property type="entry name" value="Fumarate reductase respiratory complex transmembrane subunits"/>
    <property type="match status" value="1"/>
</dbReference>
<dbReference type="InterPro" id="IPR011138">
    <property type="entry name" value="Cytochrome_b-558"/>
</dbReference>
<organism evidence="9 10">
    <name type="scientific">Solirubrobacter ginsenosidimutans</name>
    <dbReference type="NCBI Taxonomy" id="490573"/>
    <lineage>
        <taxon>Bacteria</taxon>
        <taxon>Bacillati</taxon>
        <taxon>Actinomycetota</taxon>
        <taxon>Thermoleophilia</taxon>
        <taxon>Solirubrobacterales</taxon>
        <taxon>Solirubrobacteraceae</taxon>
        <taxon>Solirubrobacter</taxon>
    </lineage>
</organism>
<gene>
    <name evidence="9" type="ORF">OM076_21735</name>
</gene>
<dbReference type="GO" id="GO:0046872">
    <property type="term" value="F:metal ion binding"/>
    <property type="evidence" value="ECO:0007669"/>
    <property type="project" value="UniProtKB-KW"/>
</dbReference>
<keyword evidence="7 8" id="KW-0472">Membrane</keyword>
<evidence type="ECO:0000256" key="6">
    <source>
        <dbReference type="ARBA" id="ARBA00023004"/>
    </source>
</evidence>
<feature type="transmembrane region" description="Helical" evidence="8">
    <location>
        <begin position="122"/>
        <end position="143"/>
    </location>
</feature>
<evidence type="ECO:0000256" key="5">
    <source>
        <dbReference type="ARBA" id="ARBA00022989"/>
    </source>
</evidence>
<evidence type="ECO:0000256" key="1">
    <source>
        <dbReference type="ARBA" id="ARBA00004370"/>
    </source>
</evidence>
<evidence type="ECO:0000256" key="7">
    <source>
        <dbReference type="ARBA" id="ARBA00023136"/>
    </source>
</evidence>
<dbReference type="GO" id="GO:0016020">
    <property type="term" value="C:membrane"/>
    <property type="evidence" value="ECO:0007669"/>
    <property type="project" value="UniProtKB-SubCell"/>
</dbReference>
<dbReference type="Proteomes" id="UP001149140">
    <property type="component" value="Unassembled WGS sequence"/>
</dbReference>
<dbReference type="InterPro" id="IPR034804">
    <property type="entry name" value="SQR/QFR_C/D"/>
</dbReference>
<evidence type="ECO:0000313" key="10">
    <source>
        <dbReference type="Proteomes" id="UP001149140"/>
    </source>
</evidence>
<evidence type="ECO:0000256" key="4">
    <source>
        <dbReference type="ARBA" id="ARBA00022723"/>
    </source>
</evidence>
<proteinExistence type="predicted"/>
<comment type="caution">
    <text evidence="9">The sequence shown here is derived from an EMBL/GenBank/DDBJ whole genome shotgun (WGS) entry which is preliminary data.</text>
</comment>
<feature type="transmembrane region" description="Helical" evidence="8">
    <location>
        <begin position="69"/>
        <end position="90"/>
    </location>
</feature>
<keyword evidence="4" id="KW-0479">Metal-binding</keyword>
<dbReference type="AlphaFoldDB" id="A0A9X3MUK7"/>
<evidence type="ECO:0000256" key="3">
    <source>
        <dbReference type="ARBA" id="ARBA00022692"/>
    </source>
</evidence>
<dbReference type="InterPro" id="IPR000701">
    <property type="entry name" value="SuccDH_FuR_B_TM-su"/>
</dbReference>
<dbReference type="NCBIfam" id="TIGR02046">
    <property type="entry name" value="sdhC_b558_fam"/>
    <property type="match status" value="1"/>
</dbReference>
<feature type="transmembrane region" description="Helical" evidence="8">
    <location>
        <begin position="201"/>
        <end position="225"/>
    </location>
</feature>
<keyword evidence="10" id="KW-1185">Reference proteome</keyword>
<evidence type="ECO:0000313" key="9">
    <source>
        <dbReference type="EMBL" id="MDA0162909.1"/>
    </source>
</evidence>
<sequence>MSAALGTRPSLYSTAVGKKYVMAISGMVLMAFILAHMVGNLKIYFGATALDNYSHWLREVGEPALPRQVLLWAVRITLLGAVTAHIVTAYQLTMINRRARPEAYRSKRDYVAADFASRTMRWTGIIVILFVIFHLLDLTWGPANPDFVSGDPYHNVITSFERVPVAIVYIVANLALGVHLYHGAWSLFQSMGWTRPWRRQFATVFAGVIVLGNVSFPLAVLFGVVN</sequence>
<comment type="subcellular location">
    <subcellularLocation>
        <location evidence="1">Membrane</location>
    </subcellularLocation>
</comment>
<keyword evidence="5 8" id="KW-1133">Transmembrane helix</keyword>